<evidence type="ECO:0000259" key="6">
    <source>
        <dbReference type="PROSITE" id="PS50835"/>
    </source>
</evidence>
<evidence type="ECO:0000256" key="4">
    <source>
        <dbReference type="ARBA" id="ARBA00023157"/>
    </source>
</evidence>
<organism evidence="7 8">
    <name type="scientific">Amphiprion percula</name>
    <name type="common">Orange clownfish</name>
    <name type="synonym">Lutjanus percula</name>
    <dbReference type="NCBI Taxonomy" id="161767"/>
    <lineage>
        <taxon>Eukaryota</taxon>
        <taxon>Metazoa</taxon>
        <taxon>Chordata</taxon>
        <taxon>Craniata</taxon>
        <taxon>Vertebrata</taxon>
        <taxon>Euteleostomi</taxon>
        <taxon>Actinopterygii</taxon>
        <taxon>Neopterygii</taxon>
        <taxon>Teleostei</taxon>
        <taxon>Neoteleostei</taxon>
        <taxon>Acanthomorphata</taxon>
        <taxon>Ovalentaria</taxon>
        <taxon>Pomacentridae</taxon>
        <taxon>Amphiprion</taxon>
    </lineage>
</organism>
<proteinExistence type="predicted"/>
<name>A0A3P8ST04_AMPPE</name>
<reference evidence="7 8" key="1">
    <citation type="submission" date="2018-03" db="EMBL/GenBank/DDBJ databases">
        <title>Finding Nemo's genes: A chromosome-scale reference assembly of the genome of the orange clownfish Amphiprion percula.</title>
        <authorList>
            <person name="Lehmann R."/>
        </authorList>
    </citation>
    <scope>NUCLEOTIDE SEQUENCE</scope>
</reference>
<evidence type="ECO:0000313" key="8">
    <source>
        <dbReference type="Proteomes" id="UP000265080"/>
    </source>
</evidence>
<dbReference type="InterPro" id="IPR052385">
    <property type="entry name" value="Obscurin/Obscurin-like_Reg"/>
</dbReference>
<dbReference type="Ensembl" id="ENSAPET00000015782.1">
    <property type="protein sequence ID" value="ENSAPEP00000015383.1"/>
    <property type="gene ID" value="ENSAPEG00000010956.1"/>
</dbReference>
<dbReference type="InterPro" id="IPR013783">
    <property type="entry name" value="Ig-like_fold"/>
</dbReference>
<dbReference type="STRING" id="161767.ENSAPEP00000015383"/>
<feature type="domain" description="Ig-like" evidence="6">
    <location>
        <begin position="28"/>
        <end position="108"/>
    </location>
</feature>
<keyword evidence="3" id="KW-0597">Phosphoprotein</keyword>
<protein>
    <recommendedName>
        <fullName evidence="6">Ig-like domain-containing protein</fullName>
    </recommendedName>
</protein>
<dbReference type="AlphaFoldDB" id="A0A3P8ST04"/>
<evidence type="ECO:0000256" key="3">
    <source>
        <dbReference type="ARBA" id="ARBA00022553"/>
    </source>
</evidence>
<reference evidence="7" key="2">
    <citation type="submission" date="2025-08" db="UniProtKB">
        <authorList>
            <consortium name="Ensembl"/>
        </authorList>
    </citation>
    <scope>IDENTIFICATION</scope>
</reference>
<feature type="region of interest" description="Disordered" evidence="5">
    <location>
        <begin position="118"/>
        <end position="144"/>
    </location>
</feature>
<accession>A0A3P8ST04</accession>
<dbReference type="InterPro" id="IPR007110">
    <property type="entry name" value="Ig-like_dom"/>
</dbReference>
<dbReference type="InterPro" id="IPR036179">
    <property type="entry name" value="Ig-like_dom_sf"/>
</dbReference>
<comment type="subcellular location">
    <subcellularLocation>
        <location evidence="1">Cytoplasm</location>
    </subcellularLocation>
</comment>
<dbReference type="Gene3D" id="2.60.40.10">
    <property type="entry name" value="Immunoglobulins"/>
    <property type="match status" value="1"/>
</dbReference>
<dbReference type="SUPFAM" id="SSF48726">
    <property type="entry name" value="Immunoglobulin"/>
    <property type="match status" value="1"/>
</dbReference>
<dbReference type="PANTHER" id="PTHR35971">
    <property type="entry name" value="SI:DKEY-31G6.6"/>
    <property type="match status" value="1"/>
</dbReference>
<evidence type="ECO:0000256" key="1">
    <source>
        <dbReference type="ARBA" id="ARBA00004496"/>
    </source>
</evidence>
<keyword evidence="4" id="KW-1015">Disulfide bond</keyword>
<dbReference type="GO" id="GO:0005737">
    <property type="term" value="C:cytoplasm"/>
    <property type="evidence" value="ECO:0007669"/>
    <property type="project" value="UniProtKB-SubCell"/>
</dbReference>
<feature type="region of interest" description="Disordered" evidence="5">
    <location>
        <begin position="1"/>
        <end position="30"/>
    </location>
</feature>
<evidence type="ECO:0000256" key="5">
    <source>
        <dbReference type="SAM" id="MobiDB-lite"/>
    </source>
</evidence>
<reference evidence="7" key="3">
    <citation type="submission" date="2025-09" db="UniProtKB">
        <authorList>
            <consortium name="Ensembl"/>
        </authorList>
    </citation>
    <scope>IDENTIFICATION</scope>
</reference>
<keyword evidence="2" id="KW-0963">Cytoplasm</keyword>
<sequence length="185" mass="20035">LQGGHAGRHLHDQSGGFGKDVGGDAHHPRSVSESSLLMNHLVILSCELSKAAGEVRWFKDGNEIFLSKNVLVQSDGRKRWLVIRKATKANMGLYTCDCGTDKTTADLNIEGKPAAIGTLLSPSEPEPEPEPPLSVPPLSSQDTRSPSGWATVIYCMFHGQHVHVPPEPSGFCERFPEMESGNSHV</sequence>
<evidence type="ECO:0000256" key="2">
    <source>
        <dbReference type="ARBA" id="ARBA00022490"/>
    </source>
</evidence>
<dbReference type="PROSITE" id="PS50835">
    <property type="entry name" value="IG_LIKE"/>
    <property type="match status" value="1"/>
</dbReference>
<keyword evidence="8" id="KW-1185">Reference proteome</keyword>
<evidence type="ECO:0000313" key="7">
    <source>
        <dbReference type="Ensembl" id="ENSAPEP00000015383.1"/>
    </source>
</evidence>
<dbReference type="PANTHER" id="PTHR35971:SF4">
    <property type="entry name" value="OBSCURIN"/>
    <property type="match status" value="1"/>
</dbReference>
<dbReference type="InterPro" id="IPR013098">
    <property type="entry name" value="Ig_I-set"/>
</dbReference>
<dbReference type="GeneTree" id="ENSGT01110000267173"/>
<dbReference type="Proteomes" id="UP000265080">
    <property type="component" value="Chromosome 12"/>
</dbReference>
<dbReference type="Pfam" id="PF07679">
    <property type="entry name" value="I-set"/>
    <property type="match status" value="1"/>
</dbReference>